<reference evidence="1" key="1">
    <citation type="submission" date="2022-06" db="EMBL/GenBank/DDBJ databases">
        <authorList>
            <person name="Legras J.-L."/>
            <person name="Devillers H."/>
            <person name="Grondin C."/>
        </authorList>
    </citation>
    <scope>NUCLEOTIDE SEQUENCE</scope>
    <source>
        <strain evidence="1">CLIB 1444</strain>
    </source>
</reference>
<organism evidence="1 2">
    <name type="scientific">[Candida] jaroonii</name>
    <dbReference type="NCBI Taxonomy" id="467808"/>
    <lineage>
        <taxon>Eukaryota</taxon>
        <taxon>Fungi</taxon>
        <taxon>Dikarya</taxon>
        <taxon>Ascomycota</taxon>
        <taxon>Saccharomycotina</taxon>
        <taxon>Pichiomycetes</taxon>
        <taxon>Debaryomycetaceae</taxon>
        <taxon>Yamadazyma</taxon>
    </lineage>
</organism>
<dbReference type="EMBL" id="CALSDN010000005">
    <property type="protein sequence ID" value="CAH6721127.1"/>
    <property type="molecule type" value="Genomic_DNA"/>
</dbReference>
<comment type="caution">
    <text evidence="1">The sequence shown here is derived from an EMBL/GenBank/DDBJ whole genome shotgun (WGS) entry which is preliminary data.</text>
</comment>
<keyword evidence="2" id="KW-1185">Reference proteome</keyword>
<sequence>MLHKSLIELFEVPQKCNTVGDLVLQNDIYQIIFESKTDKQWFLSLANDYVLLSTIDPTRDIFIDTYQNLIKFLEQLLTDTKSFPFTLNSLIIDDLSRFYFSKVDLQGLKNLLLNIKDRFKCNILIFSWDYKFDRGFRNMTHKDISELDNNISYLNLNLDFLYVYKSTIYKYFDHRYQAIEELKA</sequence>
<name>A0ACA9Y8V2_9ASCO</name>
<gene>
    <name evidence="1" type="ORF">CLIB1444_05S04170</name>
</gene>
<evidence type="ECO:0000313" key="1">
    <source>
        <dbReference type="EMBL" id="CAH6721127.1"/>
    </source>
</evidence>
<evidence type="ECO:0000313" key="2">
    <source>
        <dbReference type="Proteomes" id="UP001152531"/>
    </source>
</evidence>
<dbReference type="Proteomes" id="UP001152531">
    <property type="component" value="Unassembled WGS sequence"/>
</dbReference>
<accession>A0ACA9Y8V2</accession>
<protein>
    <submittedName>
        <fullName evidence="1">Uncharacterized protein</fullName>
    </submittedName>
</protein>
<proteinExistence type="predicted"/>